<dbReference type="Pfam" id="PF14521">
    <property type="entry name" value="Aspzincin_M35"/>
    <property type="match status" value="1"/>
</dbReference>
<evidence type="ECO:0000313" key="2">
    <source>
        <dbReference type="EMBL" id="KPI45147.1"/>
    </source>
</evidence>
<gene>
    <name evidence="2" type="ORF">AB675_2726</name>
</gene>
<keyword evidence="3" id="KW-1185">Reference proteome</keyword>
<dbReference type="Proteomes" id="UP000038010">
    <property type="component" value="Unassembled WGS sequence"/>
</dbReference>
<dbReference type="VEuPathDB" id="FungiDB:AB675_2726"/>
<sequence length="273" mass="29879">MVDSSCSKVPGFADAVREAISASTRAFSRIVTPDDDRGDFLFNLIYSTPRASGGAAVSLNFAGIGSLNPVEGSPFVRANSNIRLYCDNDARWKPSEQQPGWVQDKDNGMVAPESSLCTTARDSNGQTGNLWGVRFNGRAPRVGENARRFTITLCDALLFPGVPVPSTFLNTGGKLLDWARFVQRTGLDEIRGVLSFTILHELAHCFNVPGDYAYGWEKVVALAAPQSLENADSYAFFGALSILPDFWRYRDAAPAVPSRKRRARQQRVTSFSS</sequence>
<proteinExistence type="predicted"/>
<dbReference type="SUPFAM" id="SSF55486">
    <property type="entry name" value="Metalloproteases ('zincins'), catalytic domain"/>
    <property type="match status" value="1"/>
</dbReference>
<dbReference type="Gene3D" id="3.40.390.10">
    <property type="entry name" value="Collagenase (Catalytic Domain)"/>
    <property type="match status" value="1"/>
</dbReference>
<accession>A0A0N1HG97</accession>
<reference evidence="2 3" key="1">
    <citation type="submission" date="2015-06" db="EMBL/GenBank/DDBJ databases">
        <title>Draft genome of the ant-associated black yeast Phialophora attae CBS 131958.</title>
        <authorList>
            <person name="Moreno L.F."/>
            <person name="Stielow B.J."/>
            <person name="de Hoog S."/>
            <person name="Vicente V.A."/>
            <person name="Weiss V.A."/>
            <person name="de Vries M."/>
            <person name="Cruz L.M."/>
            <person name="Souza E.M."/>
        </authorList>
    </citation>
    <scope>NUCLEOTIDE SEQUENCE [LARGE SCALE GENOMIC DNA]</scope>
    <source>
        <strain evidence="2 3">CBS 131958</strain>
    </source>
</reference>
<protein>
    <recommendedName>
        <fullName evidence="1">Lysine-specific metallo-endopeptidase domain-containing protein</fullName>
    </recommendedName>
</protein>
<dbReference type="GeneID" id="28734599"/>
<dbReference type="InterPro" id="IPR024079">
    <property type="entry name" value="MetalloPept_cat_dom_sf"/>
</dbReference>
<name>A0A0N1HG97_9EURO</name>
<dbReference type="InterPro" id="IPR029463">
    <property type="entry name" value="Lys_MEP"/>
</dbReference>
<dbReference type="EMBL" id="LFJN01000002">
    <property type="protein sequence ID" value="KPI45147.1"/>
    <property type="molecule type" value="Genomic_DNA"/>
</dbReference>
<evidence type="ECO:0000259" key="1">
    <source>
        <dbReference type="Pfam" id="PF14521"/>
    </source>
</evidence>
<evidence type="ECO:0000313" key="3">
    <source>
        <dbReference type="Proteomes" id="UP000038010"/>
    </source>
</evidence>
<dbReference type="GO" id="GO:0004222">
    <property type="term" value="F:metalloendopeptidase activity"/>
    <property type="evidence" value="ECO:0007669"/>
    <property type="project" value="InterPro"/>
</dbReference>
<comment type="caution">
    <text evidence="2">The sequence shown here is derived from an EMBL/GenBank/DDBJ whole genome shotgun (WGS) entry which is preliminary data.</text>
</comment>
<dbReference type="RefSeq" id="XP_018005110.1">
    <property type="nucleotide sequence ID" value="XM_018142719.1"/>
</dbReference>
<organism evidence="2 3">
    <name type="scientific">Cyphellophora attinorum</name>
    <dbReference type="NCBI Taxonomy" id="1664694"/>
    <lineage>
        <taxon>Eukaryota</taxon>
        <taxon>Fungi</taxon>
        <taxon>Dikarya</taxon>
        <taxon>Ascomycota</taxon>
        <taxon>Pezizomycotina</taxon>
        <taxon>Eurotiomycetes</taxon>
        <taxon>Chaetothyriomycetidae</taxon>
        <taxon>Chaetothyriales</taxon>
        <taxon>Cyphellophoraceae</taxon>
        <taxon>Cyphellophora</taxon>
    </lineage>
</organism>
<feature type="domain" description="Lysine-specific metallo-endopeptidase" evidence="1">
    <location>
        <begin position="197"/>
        <end position="238"/>
    </location>
</feature>
<dbReference type="OrthoDB" id="4585232at2759"/>
<dbReference type="AlphaFoldDB" id="A0A0N1HG97"/>